<dbReference type="Pfam" id="PF03441">
    <property type="entry name" value="FAD_binding_7"/>
    <property type="match status" value="1"/>
</dbReference>
<dbReference type="Proteomes" id="UP000237144">
    <property type="component" value="Unassembled WGS sequence"/>
</dbReference>
<dbReference type="InterPro" id="IPR002081">
    <property type="entry name" value="Cryptochrome/DNA_photolyase_1"/>
</dbReference>
<feature type="binding site" evidence="6">
    <location>
        <begin position="545"/>
        <end position="547"/>
    </location>
    <ligand>
        <name>FAD</name>
        <dbReference type="ChEBI" id="CHEBI:57692"/>
    </ligand>
</feature>
<feature type="compositionally biased region" description="Basic and acidic residues" evidence="8">
    <location>
        <begin position="32"/>
        <end position="45"/>
    </location>
</feature>
<keyword evidence="11" id="KW-1185">Reference proteome</keyword>
<dbReference type="SUPFAM" id="SSF48173">
    <property type="entry name" value="Cryptochrome/photolyase FAD-binding domain"/>
    <property type="match status" value="1"/>
</dbReference>
<dbReference type="PANTHER" id="PTHR11455:SF18">
    <property type="entry name" value="SI:CH1073-390K14.1"/>
    <property type="match status" value="1"/>
</dbReference>
<feature type="domain" description="Photolyase/cryptochrome alpha/beta" evidence="9">
    <location>
        <begin position="106"/>
        <end position="252"/>
    </location>
</feature>
<dbReference type="Gene3D" id="1.25.40.80">
    <property type="match status" value="1"/>
</dbReference>
<keyword evidence="3 6" id="KW-0285">Flavoprotein</keyword>
<dbReference type="Gene3D" id="3.40.50.620">
    <property type="entry name" value="HUPs"/>
    <property type="match status" value="1"/>
</dbReference>
<dbReference type="SUPFAM" id="SSF52425">
    <property type="entry name" value="Cryptochrome/photolyase, N-terminal domain"/>
    <property type="match status" value="1"/>
</dbReference>
<evidence type="ECO:0000313" key="11">
    <source>
        <dbReference type="Proteomes" id="UP000237144"/>
    </source>
</evidence>
<evidence type="ECO:0000259" key="9">
    <source>
        <dbReference type="PROSITE" id="PS51645"/>
    </source>
</evidence>
<protein>
    <recommendedName>
        <fullName evidence="9">Photolyase/cryptochrome alpha/beta domain-containing protein</fullName>
    </recommendedName>
</protein>
<dbReference type="Pfam" id="PF00875">
    <property type="entry name" value="DNA_photolyase"/>
    <property type="match status" value="1"/>
</dbReference>
<dbReference type="GO" id="GO:0003904">
    <property type="term" value="F:deoxyribodipyrimidine photo-lyase activity"/>
    <property type="evidence" value="ECO:0007669"/>
    <property type="project" value="TreeGrafter"/>
</dbReference>
<feature type="binding site" evidence="6">
    <location>
        <position position="388"/>
    </location>
    <ligand>
        <name>FAD</name>
        <dbReference type="ChEBI" id="CHEBI:57692"/>
    </ligand>
</feature>
<reference evidence="10 11" key="1">
    <citation type="journal article" date="2018" name="Front. Microbiol.">
        <title>Prospects for Fungal Bioremediation of Acidic Radioactive Waste Sites: Characterization and Genome Sequence of Rhodotorula taiwanensis MD1149.</title>
        <authorList>
            <person name="Tkavc R."/>
            <person name="Matrosova V.Y."/>
            <person name="Grichenko O.E."/>
            <person name="Gostincar C."/>
            <person name="Volpe R.P."/>
            <person name="Klimenkova P."/>
            <person name="Gaidamakova E.K."/>
            <person name="Zhou C.E."/>
            <person name="Stewart B.J."/>
            <person name="Lyman M.G."/>
            <person name="Malfatti S.A."/>
            <person name="Rubinfeld B."/>
            <person name="Courtot M."/>
            <person name="Singh J."/>
            <person name="Dalgard C.L."/>
            <person name="Hamilton T."/>
            <person name="Frey K.G."/>
            <person name="Gunde-Cimerman N."/>
            <person name="Dugan L."/>
            <person name="Daly M.J."/>
        </authorList>
    </citation>
    <scope>NUCLEOTIDE SEQUENCE [LARGE SCALE GENOMIC DNA]</scope>
    <source>
        <strain evidence="10 11">MD1149</strain>
    </source>
</reference>
<feature type="compositionally biased region" description="Acidic residues" evidence="8">
    <location>
        <begin position="368"/>
        <end position="377"/>
    </location>
</feature>
<sequence length="645" mass="73212">MPPAKRTRSSASAKAPPSPPKKARTNGTSKSKSPEKETKPRIKKEEDEDDDGHDPRFRSVSTAAAEQIANEHFPEQMEETPIAKLYNAMRALSEVKRDTKPNKDGVVVYWSRNKDLRLVDNTALSYASALAQDLGVPLLALHIFSPGDYAAHDRGPRRIDFQLRQLAYLKVEFAKHHIPLFTITQDRKKRKDIPRMLCEKLEEWGAVGLFANVEYEVDELRRDIEILERTKEARQSGKGFGGQVEFFKDFCVVSPGELLTKQGKPYSVYSPWQRNWADHVNSNLQDYVSQQNGPLLANPDSAKSHPILKPMFDHEIPTEIEGFELEGGDEEAKTMRHIWPVGDGITESIMRRFTHNKMREAKFFEPPLEGEDEEEVDDPKKSSKIGKYQEGRNRVDWDGTSHISAYLAAGLISPREPIRIAYKLAGSRELPAGRDSGIGMWIQEIGWRDFYQHVLCAWPRVCMTKPFNLNYDGTIEWATDDDGAKLQAWKDGKTGFPIVDAAMRSLKKQGYMHNRCRMIVASFLSKDLLIDWREGEKYFSQNLVDADLGSNNGGWQWAASTGTDPQPYFRIFNPLSQAEKIDPNGDYVRYWVPELRSLKGKSVHNPAATLSEKKIKELGYVMPIVDHAKARVKAIDSYKEASARG</sequence>
<dbReference type="GO" id="GO:0003677">
    <property type="term" value="F:DNA binding"/>
    <property type="evidence" value="ECO:0007669"/>
    <property type="project" value="TreeGrafter"/>
</dbReference>
<accession>A0A2S5B8J1</accession>
<dbReference type="GO" id="GO:0043153">
    <property type="term" value="P:entrainment of circadian clock by photoperiod"/>
    <property type="evidence" value="ECO:0007669"/>
    <property type="project" value="TreeGrafter"/>
</dbReference>
<evidence type="ECO:0000256" key="8">
    <source>
        <dbReference type="SAM" id="MobiDB-lite"/>
    </source>
</evidence>
<comment type="similarity">
    <text evidence="2">Belongs to the DNA photolyase class-1 family.</text>
</comment>
<dbReference type="PROSITE" id="PS51645">
    <property type="entry name" value="PHR_CRY_ALPHA_BETA"/>
    <property type="match status" value="1"/>
</dbReference>
<evidence type="ECO:0000256" key="6">
    <source>
        <dbReference type="PIRSR" id="PIRSR602081-1"/>
    </source>
</evidence>
<evidence type="ECO:0000256" key="4">
    <source>
        <dbReference type="ARBA" id="ARBA00022827"/>
    </source>
</evidence>
<feature type="region of interest" description="Disordered" evidence="8">
    <location>
        <begin position="1"/>
        <end position="57"/>
    </location>
</feature>
<feature type="site" description="Electron transfer via tryptophanyl radical" evidence="7">
    <location>
        <position position="555"/>
    </location>
</feature>
<dbReference type="GO" id="GO:0006139">
    <property type="term" value="P:nucleobase-containing compound metabolic process"/>
    <property type="evidence" value="ECO:0007669"/>
    <property type="project" value="UniProtKB-ARBA"/>
</dbReference>
<dbReference type="GO" id="GO:0006950">
    <property type="term" value="P:response to stress"/>
    <property type="evidence" value="ECO:0007669"/>
    <property type="project" value="UniProtKB-ARBA"/>
</dbReference>
<evidence type="ECO:0000313" key="10">
    <source>
        <dbReference type="EMBL" id="POY73075.1"/>
    </source>
</evidence>
<proteinExistence type="inferred from homology"/>
<dbReference type="PANTHER" id="PTHR11455">
    <property type="entry name" value="CRYPTOCHROME"/>
    <property type="match status" value="1"/>
</dbReference>
<evidence type="ECO:0000256" key="1">
    <source>
        <dbReference type="ARBA" id="ARBA00001932"/>
    </source>
</evidence>
<dbReference type="EMBL" id="PJQD01000042">
    <property type="protein sequence ID" value="POY73075.1"/>
    <property type="molecule type" value="Genomic_DNA"/>
</dbReference>
<dbReference type="InterPro" id="IPR006050">
    <property type="entry name" value="DNA_photolyase_N"/>
</dbReference>
<dbReference type="PROSITE" id="PS00691">
    <property type="entry name" value="DNA_PHOTOLYASES_1_2"/>
    <property type="match status" value="1"/>
</dbReference>
<keyword evidence="4 6" id="KW-0274">FAD</keyword>
<dbReference type="PROSITE" id="PS00394">
    <property type="entry name" value="DNA_PHOTOLYASES_1_1"/>
    <property type="match status" value="1"/>
</dbReference>
<dbReference type="InterPro" id="IPR005101">
    <property type="entry name" value="Cryptochr/Photolyase_FAD-bd"/>
</dbReference>
<dbReference type="GO" id="GO:0071949">
    <property type="term" value="F:FAD binding"/>
    <property type="evidence" value="ECO:0007669"/>
    <property type="project" value="TreeGrafter"/>
</dbReference>
<name>A0A2S5B8J1_9BASI</name>
<comment type="cofactor">
    <cofactor evidence="6">
        <name>FAD</name>
        <dbReference type="ChEBI" id="CHEBI:57692"/>
    </cofactor>
    <text evidence="6">Binds 1 FAD per subunit.</text>
</comment>
<evidence type="ECO:0000256" key="5">
    <source>
        <dbReference type="ARBA" id="ARBA00022991"/>
    </source>
</evidence>
<gene>
    <name evidence="10" type="ORF">BMF94_3913</name>
</gene>
<evidence type="ECO:0000256" key="3">
    <source>
        <dbReference type="ARBA" id="ARBA00022630"/>
    </source>
</evidence>
<feature type="binding site" evidence="6">
    <location>
        <position position="441"/>
    </location>
    <ligand>
        <name>FAD</name>
        <dbReference type="ChEBI" id="CHEBI:57692"/>
    </ligand>
</feature>
<dbReference type="GO" id="GO:0005634">
    <property type="term" value="C:nucleus"/>
    <property type="evidence" value="ECO:0007669"/>
    <property type="project" value="TreeGrafter"/>
</dbReference>
<dbReference type="FunFam" id="1.10.579.10:FF:000003">
    <property type="entry name" value="Deoxyribodipyrimidine photo-lyase"/>
    <property type="match status" value="1"/>
</dbReference>
<dbReference type="InterPro" id="IPR018394">
    <property type="entry name" value="DNA_photolyase_1_CS_C"/>
</dbReference>
<keyword evidence="5" id="KW-0157">Chromophore</keyword>
<comment type="caution">
    <text evidence="10">The sequence shown here is derived from an EMBL/GenBank/DDBJ whole genome shotgun (WGS) entry which is preliminary data.</text>
</comment>
<dbReference type="GO" id="GO:0032922">
    <property type="term" value="P:circadian regulation of gene expression"/>
    <property type="evidence" value="ECO:0007669"/>
    <property type="project" value="TreeGrafter"/>
</dbReference>
<dbReference type="InterPro" id="IPR014729">
    <property type="entry name" value="Rossmann-like_a/b/a_fold"/>
</dbReference>
<dbReference type="GO" id="GO:0005737">
    <property type="term" value="C:cytoplasm"/>
    <property type="evidence" value="ECO:0007669"/>
    <property type="project" value="TreeGrafter"/>
</dbReference>
<feature type="binding site" evidence="6">
    <location>
        <begin position="444"/>
        <end position="451"/>
    </location>
    <ligand>
        <name>FAD</name>
        <dbReference type="ChEBI" id="CHEBI:57692"/>
    </ligand>
</feature>
<feature type="site" description="Electron transfer via tryptophanyl radical" evidence="7">
    <location>
        <position position="532"/>
    </location>
</feature>
<organism evidence="10 11">
    <name type="scientific">Rhodotorula taiwanensis</name>
    <dbReference type="NCBI Taxonomy" id="741276"/>
    <lineage>
        <taxon>Eukaryota</taxon>
        <taxon>Fungi</taxon>
        <taxon>Dikarya</taxon>
        <taxon>Basidiomycota</taxon>
        <taxon>Pucciniomycotina</taxon>
        <taxon>Microbotryomycetes</taxon>
        <taxon>Sporidiobolales</taxon>
        <taxon>Sporidiobolaceae</taxon>
        <taxon>Rhodotorula</taxon>
    </lineage>
</organism>
<dbReference type="InterPro" id="IPR036134">
    <property type="entry name" value="Crypto/Photolyase_FAD-like_sf"/>
</dbReference>
<comment type="cofactor">
    <cofactor evidence="1">
        <name>(6R)-5,10-methylene-5,6,7,8-tetrahydrofolate</name>
        <dbReference type="ChEBI" id="CHEBI:15636"/>
    </cofactor>
</comment>
<dbReference type="AlphaFoldDB" id="A0A2S5B8J1"/>
<feature type="region of interest" description="Disordered" evidence="8">
    <location>
        <begin position="366"/>
        <end position="385"/>
    </location>
</feature>
<evidence type="ECO:0000256" key="7">
    <source>
        <dbReference type="PIRSR" id="PIRSR602081-2"/>
    </source>
</evidence>
<evidence type="ECO:0000256" key="2">
    <source>
        <dbReference type="ARBA" id="ARBA00005862"/>
    </source>
</evidence>
<dbReference type="STRING" id="741276.A0A2S5B8J1"/>
<feature type="binding site" evidence="6">
    <location>
        <begin position="400"/>
        <end position="404"/>
    </location>
    <ligand>
        <name>FAD</name>
        <dbReference type="ChEBI" id="CHEBI:57692"/>
    </ligand>
</feature>
<dbReference type="InterPro" id="IPR036155">
    <property type="entry name" value="Crypto/Photolyase_N_sf"/>
</dbReference>
<dbReference type="OrthoDB" id="435881at2759"/>
<feature type="site" description="Electron transfer via tryptophanyl radical" evidence="7">
    <location>
        <position position="477"/>
    </location>
</feature>
<dbReference type="Gene3D" id="1.10.579.10">
    <property type="entry name" value="DNA Cyclobutane Dipyrimidine Photolyase, subunit A, domain 3"/>
    <property type="match status" value="1"/>
</dbReference>